<dbReference type="InterPro" id="IPR029063">
    <property type="entry name" value="SAM-dependent_MTases_sf"/>
</dbReference>
<keyword evidence="4" id="KW-1185">Reference proteome</keyword>
<dbReference type="Pfam" id="PF08241">
    <property type="entry name" value="Methyltransf_11"/>
    <property type="match status" value="1"/>
</dbReference>
<accession>A0A7X1B7Q9</accession>
<keyword evidence="3" id="KW-0808">Transferase</keyword>
<evidence type="ECO:0000256" key="1">
    <source>
        <dbReference type="SAM" id="Coils"/>
    </source>
</evidence>
<gene>
    <name evidence="3" type="ORF">H5P27_14340</name>
</gene>
<evidence type="ECO:0000313" key="4">
    <source>
        <dbReference type="Proteomes" id="UP000526501"/>
    </source>
</evidence>
<dbReference type="SUPFAM" id="SSF53335">
    <property type="entry name" value="S-adenosyl-L-methionine-dependent methyltransferases"/>
    <property type="match status" value="1"/>
</dbReference>
<dbReference type="Gene3D" id="3.40.50.150">
    <property type="entry name" value="Vaccinia Virus protein VP39"/>
    <property type="match status" value="1"/>
</dbReference>
<dbReference type="GO" id="GO:0008757">
    <property type="term" value="F:S-adenosylmethionine-dependent methyltransferase activity"/>
    <property type="evidence" value="ECO:0007669"/>
    <property type="project" value="InterPro"/>
</dbReference>
<dbReference type="AlphaFoldDB" id="A0A7X1B7Q9"/>
<keyword evidence="1" id="KW-0175">Coiled coil</keyword>
<dbReference type="PANTHER" id="PTHR43861:SF6">
    <property type="entry name" value="METHYLTRANSFERASE TYPE 11"/>
    <property type="match status" value="1"/>
</dbReference>
<dbReference type="CDD" id="cd02440">
    <property type="entry name" value="AdoMet_MTases"/>
    <property type="match status" value="1"/>
</dbReference>
<name>A0A7X1B7Q9_9BACT</name>
<dbReference type="GO" id="GO:0032259">
    <property type="term" value="P:methylation"/>
    <property type="evidence" value="ECO:0007669"/>
    <property type="project" value="UniProtKB-KW"/>
</dbReference>
<feature type="coiled-coil region" evidence="1">
    <location>
        <begin position="317"/>
        <end position="472"/>
    </location>
</feature>
<dbReference type="EMBL" id="JACHVC010000012">
    <property type="protein sequence ID" value="MBC2607229.1"/>
    <property type="molecule type" value="Genomic_DNA"/>
</dbReference>
<feature type="coiled-coil region" evidence="1">
    <location>
        <begin position="508"/>
        <end position="539"/>
    </location>
</feature>
<dbReference type="PANTHER" id="PTHR43861">
    <property type="entry name" value="TRANS-ACONITATE 2-METHYLTRANSFERASE-RELATED"/>
    <property type="match status" value="1"/>
</dbReference>
<protein>
    <submittedName>
        <fullName evidence="3">Methyltransferase domain-containing protein</fullName>
    </submittedName>
</protein>
<keyword evidence="3" id="KW-0489">Methyltransferase</keyword>
<dbReference type="RefSeq" id="WP_185661083.1">
    <property type="nucleotide sequence ID" value="NZ_CAWPOO010000012.1"/>
</dbReference>
<evidence type="ECO:0000259" key="2">
    <source>
        <dbReference type="Pfam" id="PF08241"/>
    </source>
</evidence>
<reference evidence="3 4" key="1">
    <citation type="submission" date="2020-07" db="EMBL/GenBank/DDBJ databases">
        <authorList>
            <person name="Feng X."/>
        </authorList>
    </citation>
    <scope>NUCLEOTIDE SEQUENCE [LARGE SCALE GENOMIC DNA]</scope>
    <source>
        <strain evidence="3 4">JCM23202</strain>
    </source>
</reference>
<evidence type="ECO:0000313" key="3">
    <source>
        <dbReference type="EMBL" id="MBC2607229.1"/>
    </source>
</evidence>
<dbReference type="Proteomes" id="UP000526501">
    <property type="component" value="Unassembled WGS sequence"/>
</dbReference>
<organism evidence="3 4">
    <name type="scientific">Pelagicoccus albus</name>
    <dbReference type="NCBI Taxonomy" id="415222"/>
    <lineage>
        <taxon>Bacteria</taxon>
        <taxon>Pseudomonadati</taxon>
        <taxon>Verrucomicrobiota</taxon>
        <taxon>Opitutia</taxon>
        <taxon>Puniceicoccales</taxon>
        <taxon>Pelagicoccaceae</taxon>
        <taxon>Pelagicoccus</taxon>
    </lineage>
</organism>
<dbReference type="InterPro" id="IPR013216">
    <property type="entry name" value="Methyltransf_11"/>
</dbReference>
<sequence length="577" mass="66312">MERFLTESKSEFPQLYYEHVHRYLLAKEHIEGGNVLDLACGSGYGSRILAEKAEAVTGIDISEEAIKSASATYKKSNLKYKIANCYDTKLPAESFDYIISFETIEHLDSPELLLDEVKRILKPDGLLIISSPDKLEYTDKSPVKNEFHKKELYHEELKKELELRFKNCSFAKQRMVAGSLILSDSKFSKNTQCGVYYGDHRGSRYSISLPEGLYSVAFCSNSVLPSLRLGIFENKLDSAINWDAREQIIPQRQKVQELELELANAKKQLLLKDEQLGNIASSITPLDQGIKDLIQREKVFIDHTREIDELKSKYFDLQQDKRDREKIQQELAEQRLDQIETLKEVLAQKDGQISTLGAQLSENEEQMTEANHNLENLESRNGVLCSENEKLKVEVSKLGQSVIERQARSEEEIADLENTISIIKKENETCVSRLKVEISTLETELLNSEDSKKELLNNLDICKIEIESLLNSVSDIEANSLAAQTRIDLLSKDLSKSVSEKNSIDELNQTLHENLKESNNQIEQLNIRLSDYVDRLEKETYYHQNFEQRYDHLKSTFSWKVTTPLRAIRRTLSRVFK</sequence>
<comment type="caution">
    <text evidence="3">The sequence shown here is derived from an EMBL/GenBank/DDBJ whole genome shotgun (WGS) entry which is preliminary data.</text>
</comment>
<proteinExistence type="predicted"/>
<feature type="coiled-coil region" evidence="1">
    <location>
        <begin position="248"/>
        <end position="275"/>
    </location>
</feature>
<feature type="domain" description="Methyltransferase type 11" evidence="2">
    <location>
        <begin position="36"/>
        <end position="129"/>
    </location>
</feature>